<reference evidence="2" key="1">
    <citation type="submission" date="2018-08" db="EMBL/GenBank/DDBJ databases">
        <authorList>
            <person name="Liu Z.-W."/>
            <person name="Du Z.-J."/>
        </authorList>
    </citation>
    <scope>NUCLEOTIDE SEQUENCE [LARGE SCALE GENOMIC DNA]</scope>
    <source>
        <strain evidence="2">H4X</strain>
    </source>
</reference>
<evidence type="ECO:0000313" key="2">
    <source>
        <dbReference type="Proteomes" id="UP000256708"/>
    </source>
</evidence>
<comment type="caution">
    <text evidence="1">The sequence shown here is derived from an EMBL/GenBank/DDBJ whole genome shotgun (WGS) entry which is preliminary data.</text>
</comment>
<dbReference type="OrthoDB" id="333971at2"/>
<sequence>MHTQFAIYRLNPLLGLITLLFLFLYSGCARKNFYVETPVADPAIHRQLQQAPTTIDSVTVQAGSHYARGFLYKVLWGARHRKSWIIPVTVPVLRVDTVKGGLEIEKIGGGMQTINVTMVGSDKMTYSLRTVDKRPEIDLPFPLRKTFISDLVLDQTSALHPYADLVVAPLAIAAKIPQASPMLVYVKPNEEKLGEHKELLSDKLYMLEEKYNDKRALVGDLQEAYDIVGTKKMLKHRYGHNNYAIDQLAFAKARLLDLLIGDRDRHEGQWEWAVYEESGDHVYRPIPKDRDNAFYLFGNGLFSWVVSRRWAFRKYHSFSGKYKDVKALMIKSEDLDARALPQVTAQQFDSLARDMQRSLTDEIIEQAVQRLPDAVYRLEGESLAGKIKSRRNNLDKAAREFYEVLAKEVLVIGTDESERFEVVRLNDEETEVTVRRKADGNLTYHRVFYRGETKEIELHGLGGSDEFDLQGQVRKGIKVIIVDEESEDNIRDISRVSGWKNKVVYNSKPGM</sequence>
<dbReference type="AlphaFoldDB" id="A0A3D8LI49"/>
<proteinExistence type="predicted"/>
<accession>A0A3D8LI49</accession>
<organism evidence="1 2">
    <name type="scientific">Pontibacter diazotrophicus</name>
    <dbReference type="NCBI Taxonomy" id="1400979"/>
    <lineage>
        <taxon>Bacteria</taxon>
        <taxon>Pseudomonadati</taxon>
        <taxon>Bacteroidota</taxon>
        <taxon>Cytophagia</taxon>
        <taxon>Cytophagales</taxon>
        <taxon>Hymenobacteraceae</taxon>
        <taxon>Pontibacter</taxon>
    </lineage>
</organism>
<dbReference type="EMBL" id="QRGR01000001">
    <property type="protein sequence ID" value="RDV17077.1"/>
    <property type="molecule type" value="Genomic_DNA"/>
</dbReference>
<protein>
    <submittedName>
        <fullName evidence="1">Uncharacterized protein</fullName>
    </submittedName>
</protein>
<dbReference type="Proteomes" id="UP000256708">
    <property type="component" value="Unassembled WGS sequence"/>
</dbReference>
<name>A0A3D8LI49_9BACT</name>
<evidence type="ECO:0000313" key="1">
    <source>
        <dbReference type="EMBL" id="RDV17077.1"/>
    </source>
</evidence>
<keyword evidence="2" id="KW-1185">Reference proteome</keyword>
<gene>
    <name evidence="1" type="ORF">DXT99_00740</name>
</gene>